<name>A0A226DM96_FOLCA</name>
<dbReference type="Proteomes" id="UP000198287">
    <property type="component" value="Unassembled WGS sequence"/>
</dbReference>
<dbReference type="Gene3D" id="3.30.420.10">
    <property type="entry name" value="Ribonuclease H-like superfamily/Ribonuclease H"/>
    <property type="match status" value="1"/>
</dbReference>
<dbReference type="GO" id="GO:0003676">
    <property type="term" value="F:nucleic acid binding"/>
    <property type="evidence" value="ECO:0007669"/>
    <property type="project" value="InterPro"/>
</dbReference>
<dbReference type="InterPro" id="IPR036397">
    <property type="entry name" value="RNaseH_sf"/>
</dbReference>
<dbReference type="AlphaFoldDB" id="A0A226DM96"/>
<dbReference type="PANTHER" id="PTHR47326">
    <property type="entry name" value="TRANSPOSABLE ELEMENT TC3 TRANSPOSASE-LIKE PROTEIN"/>
    <property type="match status" value="1"/>
</dbReference>
<evidence type="ECO:0000313" key="1">
    <source>
        <dbReference type="EMBL" id="OXA46652.1"/>
    </source>
</evidence>
<proteinExistence type="predicted"/>
<protein>
    <submittedName>
        <fullName evidence="1">Transposable element Tcb1 transposase</fullName>
    </submittedName>
</protein>
<organism evidence="1 2">
    <name type="scientific">Folsomia candida</name>
    <name type="common">Springtail</name>
    <dbReference type="NCBI Taxonomy" id="158441"/>
    <lineage>
        <taxon>Eukaryota</taxon>
        <taxon>Metazoa</taxon>
        <taxon>Ecdysozoa</taxon>
        <taxon>Arthropoda</taxon>
        <taxon>Hexapoda</taxon>
        <taxon>Collembola</taxon>
        <taxon>Entomobryomorpha</taxon>
        <taxon>Isotomoidea</taxon>
        <taxon>Isotomidae</taxon>
        <taxon>Proisotominae</taxon>
        <taxon>Folsomia</taxon>
    </lineage>
</organism>
<evidence type="ECO:0000313" key="2">
    <source>
        <dbReference type="Proteomes" id="UP000198287"/>
    </source>
</evidence>
<dbReference type="PANTHER" id="PTHR47326:SF1">
    <property type="entry name" value="HTH PSQ-TYPE DOMAIN-CONTAINING PROTEIN"/>
    <property type="match status" value="1"/>
</dbReference>
<gene>
    <name evidence="1" type="ORF">Fcan01_18645</name>
</gene>
<comment type="caution">
    <text evidence="1">The sequence shown here is derived from an EMBL/GenBank/DDBJ whole genome shotgun (WGS) entry which is preliminary data.</text>
</comment>
<keyword evidence="2" id="KW-1185">Reference proteome</keyword>
<reference evidence="1 2" key="1">
    <citation type="submission" date="2015-12" db="EMBL/GenBank/DDBJ databases">
        <title>The genome of Folsomia candida.</title>
        <authorList>
            <person name="Faddeeva A."/>
            <person name="Derks M.F."/>
            <person name="Anvar Y."/>
            <person name="Smit S."/>
            <person name="Van Straalen N."/>
            <person name="Roelofs D."/>
        </authorList>
    </citation>
    <scope>NUCLEOTIDE SEQUENCE [LARGE SCALE GENOMIC DNA]</scope>
    <source>
        <strain evidence="1 2">VU population</strain>
        <tissue evidence="1">Whole body</tissue>
    </source>
</reference>
<dbReference type="OMA" id="CYTEHRE"/>
<accession>A0A226DM96</accession>
<dbReference type="EMBL" id="LNIX01000015">
    <property type="protein sequence ID" value="OXA46652.1"/>
    <property type="molecule type" value="Genomic_DNA"/>
</dbReference>
<sequence>MGPKINPEVERSVLVLSKSGSSERDIQKRLQCSEIKLSTGAIHNIIHGVGIRREAKNAGLPIPPNNYPPVKASKTVIKKIDRLTSKENPPGQRTIAKAVNLSQGHISHIIKTKLHKKIHRKRSIHVLEDSHKANRTTNSRRLYEDHLAGGKSEFVVTLDEAWFYLQDCKGDRKICYTEHREDVEKYVCPKREKFGDKIMVVGAITGRGVLDLIKVPPNPKINSARYVSDVLKPLLEKELPKLYPTDYDKVFVHHDKASSHTATFTQQYAEDLEARRGTKIIKNTLIPVKSPDISPMDFFGFGHLKQKMFSKRPTTMDGFWELLKAEWRKITPEMCQGVFSAWKKRCRTVAQVHGEHIEQIKDIHSHRI</sequence>